<evidence type="ECO:0000256" key="5">
    <source>
        <dbReference type="ARBA" id="ARBA00023242"/>
    </source>
</evidence>
<dbReference type="AlphaFoldDB" id="A0A8H5GRH6"/>
<organism evidence="7 8">
    <name type="scientific">Tricholomella constricta</name>
    <dbReference type="NCBI Taxonomy" id="117010"/>
    <lineage>
        <taxon>Eukaryota</taxon>
        <taxon>Fungi</taxon>
        <taxon>Dikarya</taxon>
        <taxon>Basidiomycota</taxon>
        <taxon>Agaricomycotina</taxon>
        <taxon>Agaricomycetes</taxon>
        <taxon>Agaricomycetidae</taxon>
        <taxon>Agaricales</taxon>
        <taxon>Tricholomatineae</taxon>
        <taxon>Lyophyllaceae</taxon>
        <taxon>Tricholomella</taxon>
    </lineage>
</organism>
<evidence type="ECO:0000259" key="6">
    <source>
        <dbReference type="Pfam" id="PF05699"/>
    </source>
</evidence>
<accession>A0A8H5GRH6</accession>
<dbReference type="GO" id="GO:0008270">
    <property type="term" value="F:zinc ion binding"/>
    <property type="evidence" value="ECO:0007669"/>
    <property type="project" value="UniProtKB-KW"/>
</dbReference>
<keyword evidence="5" id="KW-0539">Nucleus</keyword>
<keyword evidence="3" id="KW-0863">Zinc-finger</keyword>
<protein>
    <recommendedName>
        <fullName evidence="6">HAT C-terminal dimerisation domain-containing protein</fullName>
    </recommendedName>
</protein>
<dbReference type="EMBL" id="JAACJP010000055">
    <property type="protein sequence ID" value="KAF5369673.1"/>
    <property type="molecule type" value="Genomic_DNA"/>
</dbReference>
<dbReference type="Proteomes" id="UP000565441">
    <property type="component" value="Unassembled WGS sequence"/>
</dbReference>
<dbReference type="InterPro" id="IPR052035">
    <property type="entry name" value="ZnF_BED_domain_contain"/>
</dbReference>
<proteinExistence type="predicted"/>
<dbReference type="GO" id="GO:0005634">
    <property type="term" value="C:nucleus"/>
    <property type="evidence" value="ECO:0007669"/>
    <property type="project" value="UniProtKB-SubCell"/>
</dbReference>
<evidence type="ECO:0000256" key="4">
    <source>
        <dbReference type="ARBA" id="ARBA00022833"/>
    </source>
</evidence>
<evidence type="ECO:0000313" key="8">
    <source>
        <dbReference type="Proteomes" id="UP000565441"/>
    </source>
</evidence>
<gene>
    <name evidence="7" type="ORF">D9615_010259</name>
</gene>
<evidence type="ECO:0000256" key="3">
    <source>
        <dbReference type="ARBA" id="ARBA00022771"/>
    </source>
</evidence>
<dbReference type="Pfam" id="PF05699">
    <property type="entry name" value="Dimer_Tnp_hAT"/>
    <property type="match status" value="1"/>
</dbReference>
<dbReference type="PANTHER" id="PTHR46481:SF10">
    <property type="entry name" value="ZINC FINGER BED DOMAIN-CONTAINING PROTEIN 39"/>
    <property type="match status" value="1"/>
</dbReference>
<dbReference type="OrthoDB" id="2790258at2759"/>
<keyword evidence="8" id="KW-1185">Reference proteome</keyword>
<comment type="caution">
    <text evidence="7">The sequence shown here is derived from an EMBL/GenBank/DDBJ whole genome shotgun (WGS) entry which is preliminary data.</text>
</comment>
<dbReference type="InterPro" id="IPR012337">
    <property type="entry name" value="RNaseH-like_sf"/>
</dbReference>
<reference evidence="7 8" key="1">
    <citation type="journal article" date="2020" name="ISME J.">
        <title>Uncovering the hidden diversity of litter-decomposition mechanisms in mushroom-forming fungi.</title>
        <authorList>
            <person name="Floudas D."/>
            <person name="Bentzer J."/>
            <person name="Ahren D."/>
            <person name="Johansson T."/>
            <person name="Persson P."/>
            <person name="Tunlid A."/>
        </authorList>
    </citation>
    <scope>NUCLEOTIDE SEQUENCE [LARGE SCALE GENOMIC DNA]</scope>
    <source>
        <strain evidence="7 8">CBS 661.87</strain>
    </source>
</reference>
<keyword evidence="4" id="KW-0862">Zinc</keyword>
<evidence type="ECO:0000256" key="1">
    <source>
        <dbReference type="ARBA" id="ARBA00004123"/>
    </source>
</evidence>
<dbReference type="SUPFAM" id="SSF53098">
    <property type="entry name" value="Ribonuclease H-like"/>
    <property type="match status" value="1"/>
</dbReference>
<dbReference type="GO" id="GO:0046983">
    <property type="term" value="F:protein dimerization activity"/>
    <property type="evidence" value="ECO:0007669"/>
    <property type="project" value="InterPro"/>
</dbReference>
<name>A0A8H5GRH6_9AGAR</name>
<sequence>MKAWKVIVEDMKTAKVKDKATPESQSDEIRKPKTLGQFTLDNAGNNNTTLRRLVELLKRDGIEYSEDGNRVRCFPHVINIATQTIIKELKENPTQPIQTDLVSLSDSVPNTELLGHDSPQQYVAALVADPVGKTRSLVAACRKSGQRRSDLSTVIKNGNNDGSWTLRILQLLRDCETRWSSTHLMTGRALDLYPAIERFLQLPKQIDLVHLLFTETEFQVLHDIQTILSIPHAAQELLSAEKTPTLSMALPAYEMIITAWLNLQKKIPILAHYIGVGIHKLQDSIYLALPVINPEVKLDWITTHWSSADAANAKEWIIETCFQSSAPRQPPQVFSSRGPMLLRDRSMAWRSSTALAQHIVEWLLFRAWPPVLTVPSPTPLTPAQQAEQERQGLQHDRVVAEKEFLTYISRGLETGQTLLRYWDVNEMDLPLMFSVAMDVLPVQASAVPCERVFSLSKETTTLRRSCLSPGLMEMLQVLKYAYKQDRLDFTEDWVAKEEDYTIGGEVTESAVRELMLSGKVDELYELLTAGALPVNFSSFTSWDDDWSPELP</sequence>
<comment type="subcellular location">
    <subcellularLocation>
        <location evidence="1">Nucleus</location>
    </subcellularLocation>
</comment>
<feature type="domain" description="HAT C-terminal dimerisation" evidence="6">
    <location>
        <begin position="417"/>
        <end position="480"/>
    </location>
</feature>
<evidence type="ECO:0000256" key="2">
    <source>
        <dbReference type="ARBA" id="ARBA00022723"/>
    </source>
</evidence>
<dbReference type="InterPro" id="IPR008906">
    <property type="entry name" value="HATC_C_dom"/>
</dbReference>
<dbReference type="PANTHER" id="PTHR46481">
    <property type="entry name" value="ZINC FINGER BED DOMAIN-CONTAINING PROTEIN 4"/>
    <property type="match status" value="1"/>
</dbReference>
<evidence type="ECO:0000313" key="7">
    <source>
        <dbReference type="EMBL" id="KAF5369673.1"/>
    </source>
</evidence>
<keyword evidence="2" id="KW-0479">Metal-binding</keyword>